<evidence type="ECO:0000313" key="3">
    <source>
        <dbReference type="Proteomes" id="UP000310249"/>
    </source>
</evidence>
<dbReference type="AlphaFoldDB" id="A0A5S3WKF2"/>
<reference evidence="2 3" key="1">
    <citation type="submission" date="2018-01" db="EMBL/GenBank/DDBJ databases">
        <authorList>
            <person name="Paulsen S."/>
            <person name="Gram L.K."/>
        </authorList>
    </citation>
    <scope>NUCLEOTIDE SEQUENCE [LARGE SCALE GENOMIC DNA]</scope>
    <source>
        <strain evidence="2 3">S2676</strain>
    </source>
</reference>
<dbReference type="GO" id="GO:0016020">
    <property type="term" value="C:membrane"/>
    <property type="evidence" value="ECO:0007669"/>
    <property type="project" value="InterPro"/>
</dbReference>
<evidence type="ECO:0000259" key="1">
    <source>
        <dbReference type="PROSITE" id="PS50990"/>
    </source>
</evidence>
<comment type="caution">
    <text evidence="2">The sequence shown here is derived from an EMBL/GenBank/DDBJ whole genome shotgun (WGS) entry which is preliminary data.</text>
</comment>
<dbReference type="InterPro" id="IPR005074">
    <property type="entry name" value="Peptidase_C39"/>
</dbReference>
<dbReference type="Gene3D" id="3.90.70.10">
    <property type="entry name" value="Cysteine proteinases"/>
    <property type="match status" value="1"/>
</dbReference>
<dbReference type="GO" id="GO:0008233">
    <property type="term" value="F:peptidase activity"/>
    <property type="evidence" value="ECO:0007669"/>
    <property type="project" value="InterPro"/>
</dbReference>
<dbReference type="PROSITE" id="PS50990">
    <property type="entry name" value="PEPTIDASE_C39"/>
    <property type="match status" value="1"/>
</dbReference>
<gene>
    <name evidence="2" type="ORF">CWB99_13850</name>
</gene>
<organism evidence="2 3">
    <name type="scientific">Pseudoalteromonas rubra</name>
    <dbReference type="NCBI Taxonomy" id="43658"/>
    <lineage>
        <taxon>Bacteria</taxon>
        <taxon>Pseudomonadati</taxon>
        <taxon>Pseudomonadota</taxon>
        <taxon>Gammaproteobacteria</taxon>
        <taxon>Alteromonadales</taxon>
        <taxon>Pseudoalteromonadaceae</taxon>
        <taxon>Pseudoalteromonas</taxon>
    </lineage>
</organism>
<dbReference type="GO" id="GO:0005524">
    <property type="term" value="F:ATP binding"/>
    <property type="evidence" value="ECO:0007669"/>
    <property type="project" value="InterPro"/>
</dbReference>
<accession>A0A5S3WKF2</accession>
<dbReference type="GO" id="GO:0006508">
    <property type="term" value="P:proteolysis"/>
    <property type="evidence" value="ECO:0007669"/>
    <property type="project" value="InterPro"/>
</dbReference>
<reference evidence="3" key="2">
    <citation type="submission" date="2019-06" db="EMBL/GenBank/DDBJ databases">
        <title>Co-occurence of chitin degradation, pigmentation and bioactivity in marine Pseudoalteromonas.</title>
        <authorList>
            <person name="Sonnenschein E.C."/>
            <person name="Bech P.K."/>
        </authorList>
    </citation>
    <scope>NUCLEOTIDE SEQUENCE [LARGE SCALE GENOMIC DNA]</scope>
    <source>
        <strain evidence="3">S2676</strain>
    </source>
</reference>
<proteinExistence type="predicted"/>
<feature type="domain" description="Peptidase C39" evidence="1">
    <location>
        <begin position="21"/>
        <end position="167"/>
    </location>
</feature>
<name>A0A5S3WKF2_9GAMM</name>
<dbReference type="Proteomes" id="UP000310249">
    <property type="component" value="Unassembled WGS sequence"/>
</dbReference>
<sequence length="276" mass="31764">MFRQFHLYCIAPYSSQEVIVQVENNNISSSFQSGLLSLPLVARLLQKSIDPSQLLHEFDPEVESHPELIDTQLQRAAKSIGFKSKSDQTNIEKIDGKVFPIFALYLDGHYFVVAKPQQMQLKRGCLDALTEGHYLLLTPRSVLLKANNYRFTMILINKIYGSFVFLVGLLDKYRYWLLWVVIFSPVLIPVDKEYPIVQREVIYDYFEMKDSRFDAGVYGYIAGEKKVWNISSAETYLLSGLKKGQVVLIKSEMCNEKNHCGLILKLQHGTRVLIDR</sequence>
<evidence type="ECO:0000313" key="2">
    <source>
        <dbReference type="EMBL" id="TMP27770.1"/>
    </source>
</evidence>
<protein>
    <recommendedName>
        <fullName evidence="1">Peptidase C39 domain-containing protein</fullName>
    </recommendedName>
</protein>
<dbReference type="EMBL" id="PNCI01000030">
    <property type="protein sequence ID" value="TMP27770.1"/>
    <property type="molecule type" value="Genomic_DNA"/>
</dbReference>